<dbReference type="SMART" id="SM00336">
    <property type="entry name" value="BBOX"/>
    <property type="match status" value="2"/>
</dbReference>
<dbReference type="OrthoDB" id="6057383at2759"/>
<evidence type="ECO:0000313" key="3">
    <source>
        <dbReference type="EMBL" id="CAG2219483.1"/>
    </source>
</evidence>
<gene>
    <name evidence="3" type="ORF">MEDL_33000</name>
</gene>
<organism evidence="3 4">
    <name type="scientific">Mytilus edulis</name>
    <name type="common">Blue mussel</name>
    <dbReference type="NCBI Taxonomy" id="6550"/>
    <lineage>
        <taxon>Eukaryota</taxon>
        <taxon>Metazoa</taxon>
        <taxon>Spiralia</taxon>
        <taxon>Lophotrochozoa</taxon>
        <taxon>Mollusca</taxon>
        <taxon>Bivalvia</taxon>
        <taxon>Autobranchia</taxon>
        <taxon>Pteriomorphia</taxon>
        <taxon>Mytilida</taxon>
        <taxon>Mytiloidea</taxon>
        <taxon>Mytilidae</taxon>
        <taxon>Mytilinae</taxon>
        <taxon>Mytilus</taxon>
    </lineage>
</organism>
<keyword evidence="1" id="KW-0862">Zinc</keyword>
<dbReference type="CDD" id="cd19757">
    <property type="entry name" value="Bbox1"/>
    <property type="match status" value="1"/>
</dbReference>
<dbReference type="SUPFAM" id="SSF101898">
    <property type="entry name" value="NHL repeat"/>
    <property type="match status" value="1"/>
</dbReference>
<proteinExistence type="predicted"/>
<protein>
    <recommendedName>
        <fullName evidence="2">B box-type domain-containing protein</fullName>
    </recommendedName>
</protein>
<reference evidence="3" key="1">
    <citation type="submission" date="2021-03" db="EMBL/GenBank/DDBJ databases">
        <authorList>
            <person name="Bekaert M."/>
        </authorList>
    </citation>
    <scope>NUCLEOTIDE SEQUENCE</scope>
</reference>
<name>A0A8S3SLH1_MYTED</name>
<evidence type="ECO:0000313" key="4">
    <source>
        <dbReference type="Proteomes" id="UP000683360"/>
    </source>
</evidence>
<dbReference type="SUPFAM" id="SSF57845">
    <property type="entry name" value="B-box zinc-binding domain"/>
    <property type="match status" value="1"/>
</dbReference>
<sequence>MMSDSKPNMLISCPTIDGKCTQFSLTLKRCNSQVAVTCQVCKESRNVKWRCMDCDLTVCENCKDIHSKIPSISGHTIVNFTDHPVTPRPVNNDRMEQRLEAEIRKKQCTKHNIKTYNFFCRTCNFLVCSDCLTEVHSKHNLAEISQFVKETFLNKADTSADYKKVYKDIEKQDKVSRDSFCLLMTEFELVHTVRTDLPAINHMTMVKDDEAYIWSLDRNIIIHLKLNTTGFLNKMQKLSDSIEVGEIEGFLSQPMDITINLKGDLLFISDHCLKSVTKKAQGQTKILDLHDFYPLNPNCVHYDKERDITWVGIIGDDSNFQLTKRSVRKVVAVNQRTLHKEFQYTEENKRLFTLPVKIFSIQKGGVCVIDRVSQTTGRVISLNAEGILMWIYKDPPPSSCSHPFNPTDLTITNTQIIIVVDSCNRAFHILNTKGTLILHQSSIHLGIERPFCLDTDESGYLWVGCLRDSTSRETGAKMYKLKIKGL</sequence>
<dbReference type="EMBL" id="CAJPWZ010001630">
    <property type="protein sequence ID" value="CAG2219483.1"/>
    <property type="molecule type" value="Genomic_DNA"/>
</dbReference>
<dbReference type="GO" id="GO:0008270">
    <property type="term" value="F:zinc ion binding"/>
    <property type="evidence" value="ECO:0007669"/>
    <property type="project" value="UniProtKB-KW"/>
</dbReference>
<dbReference type="AlphaFoldDB" id="A0A8S3SLH1"/>
<dbReference type="PANTHER" id="PTHR25462">
    <property type="entry name" value="BONUS, ISOFORM C-RELATED"/>
    <property type="match status" value="1"/>
</dbReference>
<dbReference type="PANTHER" id="PTHR25462:SF296">
    <property type="entry name" value="MEIOTIC P26, ISOFORM F"/>
    <property type="match status" value="1"/>
</dbReference>
<dbReference type="Proteomes" id="UP000683360">
    <property type="component" value="Unassembled WGS sequence"/>
</dbReference>
<evidence type="ECO:0000256" key="1">
    <source>
        <dbReference type="PROSITE-ProRule" id="PRU00024"/>
    </source>
</evidence>
<evidence type="ECO:0000259" key="2">
    <source>
        <dbReference type="PROSITE" id="PS50119"/>
    </source>
</evidence>
<dbReference type="Gene3D" id="3.30.160.60">
    <property type="entry name" value="Classic Zinc Finger"/>
    <property type="match status" value="1"/>
</dbReference>
<comment type="caution">
    <text evidence="3">The sequence shown here is derived from an EMBL/GenBank/DDBJ whole genome shotgun (WGS) entry which is preliminary data.</text>
</comment>
<accession>A0A8S3SLH1</accession>
<dbReference type="InterPro" id="IPR047153">
    <property type="entry name" value="TRIM45/56/19-like"/>
</dbReference>
<feature type="domain" description="B box-type" evidence="2">
    <location>
        <begin position="103"/>
        <end position="144"/>
    </location>
</feature>
<keyword evidence="4" id="KW-1185">Reference proteome</keyword>
<dbReference type="InterPro" id="IPR000315">
    <property type="entry name" value="Znf_B-box"/>
</dbReference>
<keyword evidence="1" id="KW-0863">Zinc-finger</keyword>
<keyword evidence="1" id="KW-0479">Metal-binding</keyword>
<feature type="domain" description="B box-type" evidence="2">
    <location>
        <begin position="33"/>
        <end position="80"/>
    </location>
</feature>
<dbReference type="PROSITE" id="PS50119">
    <property type="entry name" value="ZF_BBOX"/>
    <property type="match status" value="2"/>
</dbReference>
<dbReference type="Pfam" id="PF00643">
    <property type="entry name" value="zf-B_box"/>
    <property type="match status" value="2"/>
</dbReference>